<dbReference type="EMBL" id="CM047943">
    <property type="protein sequence ID" value="KAI9900778.1"/>
    <property type="molecule type" value="Genomic_DNA"/>
</dbReference>
<gene>
    <name evidence="1" type="ORF">N3K66_005040</name>
</gene>
<reference evidence="1" key="1">
    <citation type="submission" date="2022-10" db="EMBL/GenBank/DDBJ databases">
        <title>Complete Genome of Trichothecium roseum strain YXFP-22015, a Plant Pathogen Isolated from Citrus.</title>
        <authorList>
            <person name="Wang Y."/>
            <person name="Zhu L."/>
        </authorList>
    </citation>
    <scope>NUCLEOTIDE SEQUENCE</scope>
    <source>
        <strain evidence="1">YXFP-22015</strain>
    </source>
</reference>
<protein>
    <submittedName>
        <fullName evidence="1">Uncharacterized protein</fullName>
    </submittedName>
</protein>
<comment type="caution">
    <text evidence="1">The sequence shown here is derived from an EMBL/GenBank/DDBJ whole genome shotgun (WGS) entry which is preliminary data.</text>
</comment>
<evidence type="ECO:0000313" key="1">
    <source>
        <dbReference type="EMBL" id="KAI9900778.1"/>
    </source>
</evidence>
<organism evidence="1 2">
    <name type="scientific">Trichothecium roseum</name>
    <dbReference type="NCBI Taxonomy" id="47278"/>
    <lineage>
        <taxon>Eukaryota</taxon>
        <taxon>Fungi</taxon>
        <taxon>Dikarya</taxon>
        <taxon>Ascomycota</taxon>
        <taxon>Pezizomycotina</taxon>
        <taxon>Sordariomycetes</taxon>
        <taxon>Hypocreomycetidae</taxon>
        <taxon>Hypocreales</taxon>
        <taxon>Hypocreales incertae sedis</taxon>
        <taxon>Trichothecium</taxon>
    </lineage>
</organism>
<accession>A0ACC0V4M8</accession>
<name>A0ACC0V4M8_9HYPO</name>
<evidence type="ECO:0000313" key="2">
    <source>
        <dbReference type="Proteomes" id="UP001163324"/>
    </source>
</evidence>
<sequence>MDHNMDDLYNIFAANDLWGNGQPAKTDDFETIEFRQAPGKDEAKAYSRKVSATECEKWLDEGSQLANDDHTGVVLARFVWVDINLGNQDAINLNISDHTRERILKAFGLKTAYRYSKSSVSGVSALPRTTTPQGQHQAFVLCHAPKIAAIWSHSRFHPPMARNEIVQGIVLAVNPVRKAPTPKSPWKRPDSEQPRRIPIPEQLKKMPWMPFLCENPTFPAYLFSILLSQQIDDAQRAAQVWVKEVESKTAYHDFEHRQNRGLGSELGVLEAKTSGKATKMASCERKSKMVSKLLDFTENISEDRCSTRCHFREQPSPICDCSKMKARVGLIRERLEMQRIDTEYTLERIRIQIAALFHIVAQKDSESNLKIARLTRRDSSSMKTLAIVTMVFLPGSFVSALFSTNSFDWDAVDKTRWGSIGVGITPQFWLFWVVTVLLTAAVFGCYFLWLWYLKVGQRPDTVVGSTEPVDGSMIEPPSTDDEAERQDIALQDRASRLRALSARISKTY</sequence>
<dbReference type="Proteomes" id="UP001163324">
    <property type="component" value="Chromosome 4"/>
</dbReference>
<proteinExistence type="predicted"/>
<keyword evidence="2" id="KW-1185">Reference proteome</keyword>